<protein>
    <submittedName>
        <fullName evidence="6">Ankyrin repeat and SOCS box protein 3</fullName>
    </submittedName>
</protein>
<dbReference type="InterPro" id="IPR036770">
    <property type="entry name" value="Ankyrin_rpt-contain_sf"/>
</dbReference>
<sequence length="319" mass="35419">MSLTTLPNEILFLITDFLTVPDIHSLLLTGRVLSLALPQVIYRLVAVDPKYVLAALFHAAVRRNDSLITTILSRGQNIAVMKDHHRFMFPYHTAPAPCSDGTLKYVLAQGANIVLQQGLGTCQWHALHWAAWRRDVRFVCLLLEKGADIDMKDTSGRTVLHDTVWRRDALLVKLLLKHNADVKMRDMYGRTAVDLASAYGYREIVQMILEMRPNFFRGGGPGDNITPMLLFSAGQGDEEMVRLLVEGGAYLGIKDASGRTPLHLAVEAGHNSVVRTLIGHSVLLSPRDNPSHMTPLHLTSSEGKGDVAYRGRRGPYAHE</sequence>
<evidence type="ECO:0000256" key="3">
    <source>
        <dbReference type="PROSITE-ProRule" id="PRU00023"/>
    </source>
</evidence>
<reference evidence="6 7" key="1">
    <citation type="submission" date="2024-02" db="EMBL/GenBank/DDBJ databases">
        <title>Discinaceae phylogenomics.</title>
        <authorList>
            <person name="Dirks A.C."/>
            <person name="James T.Y."/>
        </authorList>
    </citation>
    <scope>NUCLEOTIDE SEQUENCE [LARGE SCALE GENOMIC DNA]</scope>
    <source>
        <strain evidence="6 7">ACD0624</strain>
    </source>
</reference>
<dbReference type="SMART" id="SM00248">
    <property type="entry name" value="ANK"/>
    <property type="match status" value="6"/>
</dbReference>
<dbReference type="Proteomes" id="UP001447188">
    <property type="component" value="Unassembled WGS sequence"/>
</dbReference>
<feature type="domain" description="F-box" evidence="5">
    <location>
        <begin position="1"/>
        <end position="45"/>
    </location>
</feature>
<dbReference type="PROSITE" id="PS50181">
    <property type="entry name" value="FBOX"/>
    <property type="match status" value="1"/>
</dbReference>
<evidence type="ECO:0000313" key="6">
    <source>
        <dbReference type="EMBL" id="KAL0637658.1"/>
    </source>
</evidence>
<evidence type="ECO:0000259" key="5">
    <source>
        <dbReference type="PROSITE" id="PS50181"/>
    </source>
</evidence>
<name>A0ABR3GP94_9PEZI</name>
<dbReference type="PROSITE" id="PS50088">
    <property type="entry name" value="ANK_REPEAT"/>
    <property type="match status" value="3"/>
</dbReference>
<evidence type="ECO:0000256" key="4">
    <source>
        <dbReference type="SAM" id="MobiDB-lite"/>
    </source>
</evidence>
<evidence type="ECO:0000256" key="2">
    <source>
        <dbReference type="ARBA" id="ARBA00023043"/>
    </source>
</evidence>
<dbReference type="EMBL" id="JBBBZM010000032">
    <property type="protein sequence ID" value="KAL0637658.1"/>
    <property type="molecule type" value="Genomic_DNA"/>
</dbReference>
<feature type="repeat" description="ANK" evidence="3">
    <location>
        <begin position="155"/>
        <end position="187"/>
    </location>
</feature>
<organism evidence="6 7">
    <name type="scientific">Discina gigas</name>
    <dbReference type="NCBI Taxonomy" id="1032678"/>
    <lineage>
        <taxon>Eukaryota</taxon>
        <taxon>Fungi</taxon>
        <taxon>Dikarya</taxon>
        <taxon>Ascomycota</taxon>
        <taxon>Pezizomycotina</taxon>
        <taxon>Pezizomycetes</taxon>
        <taxon>Pezizales</taxon>
        <taxon>Discinaceae</taxon>
        <taxon>Discina</taxon>
    </lineage>
</organism>
<dbReference type="SUPFAM" id="SSF48403">
    <property type="entry name" value="Ankyrin repeat"/>
    <property type="match status" value="1"/>
</dbReference>
<dbReference type="InterPro" id="IPR002110">
    <property type="entry name" value="Ankyrin_rpt"/>
</dbReference>
<keyword evidence="1" id="KW-0677">Repeat</keyword>
<dbReference type="PROSITE" id="PS50297">
    <property type="entry name" value="ANK_REP_REGION"/>
    <property type="match status" value="3"/>
</dbReference>
<keyword evidence="2 3" id="KW-0040">ANK repeat</keyword>
<evidence type="ECO:0000313" key="7">
    <source>
        <dbReference type="Proteomes" id="UP001447188"/>
    </source>
</evidence>
<feature type="repeat" description="ANK" evidence="3">
    <location>
        <begin position="257"/>
        <end position="289"/>
    </location>
</feature>
<dbReference type="PANTHER" id="PTHR24198">
    <property type="entry name" value="ANKYRIN REPEAT AND PROTEIN KINASE DOMAIN-CONTAINING PROTEIN"/>
    <property type="match status" value="1"/>
</dbReference>
<dbReference type="Pfam" id="PF12796">
    <property type="entry name" value="Ank_2"/>
    <property type="match status" value="2"/>
</dbReference>
<evidence type="ECO:0000256" key="1">
    <source>
        <dbReference type="ARBA" id="ARBA00022737"/>
    </source>
</evidence>
<feature type="repeat" description="ANK" evidence="3">
    <location>
        <begin position="126"/>
        <end position="154"/>
    </location>
</feature>
<dbReference type="PANTHER" id="PTHR24198:SF165">
    <property type="entry name" value="ANKYRIN REPEAT-CONTAINING PROTEIN-RELATED"/>
    <property type="match status" value="1"/>
</dbReference>
<dbReference type="Gene3D" id="1.25.40.20">
    <property type="entry name" value="Ankyrin repeat-containing domain"/>
    <property type="match status" value="3"/>
</dbReference>
<dbReference type="InterPro" id="IPR001810">
    <property type="entry name" value="F-box_dom"/>
</dbReference>
<comment type="caution">
    <text evidence="6">The sequence shown here is derived from an EMBL/GenBank/DDBJ whole genome shotgun (WGS) entry which is preliminary data.</text>
</comment>
<gene>
    <name evidence="6" type="primary">ASB3_1</name>
    <name evidence="6" type="ORF">Q9L58_003382</name>
</gene>
<feature type="region of interest" description="Disordered" evidence="4">
    <location>
        <begin position="286"/>
        <end position="319"/>
    </location>
</feature>
<keyword evidence="7" id="KW-1185">Reference proteome</keyword>
<accession>A0ABR3GP94</accession>
<proteinExistence type="predicted"/>
<feature type="compositionally biased region" description="Basic residues" evidence="4">
    <location>
        <begin position="310"/>
        <end position="319"/>
    </location>
</feature>